<comment type="caution">
    <text evidence="2">The sequence shown here is derived from an EMBL/GenBank/DDBJ whole genome shotgun (WGS) entry which is preliminary data.</text>
</comment>
<gene>
    <name evidence="2" type="ORF">GCM10022214_44140</name>
</gene>
<dbReference type="EMBL" id="BAAAZG010000028">
    <property type="protein sequence ID" value="GAA4080681.1"/>
    <property type="molecule type" value="Genomic_DNA"/>
</dbReference>
<sequence>MTTRSVRIPDDIDERLVALAKSDHTSVNSILVQAAEELLARRAQEAAISAATEEVFARREGLFRRLADT</sequence>
<accession>A0ABP7W4L3</accession>
<keyword evidence="3" id="KW-1185">Reference proteome</keyword>
<evidence type="ECO:0000259" key="1">
    <source>
        <dbReference type="Pfam" id="PF03869"/>
    </source>
</evidence>
<reference evidence="3" key="1">
    <citation type="journal article" date="2019" name="Int. J. Syst. Evol. Microbiol.">
        <title>The Global Catalogue of Microorganisms (GCM) 10K type strain sequencing project: providing services to taxonomists for standard genome sequencing and annotation.</title>
        <authorList>
            <consortium name="The Broad Institute Genomics Platform"/>
            <consortium name="The Broad Institute Genome Sequencing Center for Infectious Disease"/>
            <person name="Wu L."/>
            <person name="Ma J."/>
        </authorList>
    </citation>
    <scope>NUCLEOTIDE SEQUENCE [LARGE SCALE GENOMIC DNA]</scope>
    <source>
        <strain evidence="3">JCM 16702</strain>
    </source>
</reference>
<proteinExistence type="predicted"/>
<dbReference type="SUPFAM" id="SSF47598">
    <property type="entry name" value="Ribbon-helix-helix"/>
    <property type="match status" value="1"/>
</dbReference>
<evidence type="ECO:0000313" key="2">
    <source>
        <dbReference type="EMBL" id="GAA4080681.1"/>
    </source>
</evidence>
<organism evidence="2 3">
    <name type="scientific">Actinomadura miaoliensis</name>
    <dbReference type="NCBI Taxonomy" id="430685"/>
    <lineage>
        <taxon>Bacteria</taxon>
        <taxon>Bacillati</taxon>
        <taxon>Actinomycetota</taxon>
        <taxon>Actinomycetes</taxon>
        <taxon>Streptosporangiales</taxon>
        <taxon>Thermomonosporaceae</taxon>
        <taxon>Actinomadura</taxon>
    </lineage>
</organism>
<feature type="domain" description="Arc-like DNA binding" evidence="1">
    <location>
        <begin position="6"/>
        <end position="40"/>
    </location>
</feature>
<dbReference type="Proteomes" id="UP001500683">
    <property type="component" value="Unassembled WGS sequence"/>
</dbReference>
<name>A0ABP7W4L3_9ACTN</name>
<dbReference type="RefSeq" id="WP_344950522.1">
    <property type="nucleotide sequence ID" value="NZ_BAAAZG010000028.1"/>
</dbReference>
<dbReference type="InterPro" id="IPR005569">
    <property type="entry name" value="Arc_DNA-bd_dom"/>
</dbReference>
<protein>
    <recommendedName>
        <fullName evidence="1">Arc-like DNA binding domain-containing protein</fullName>
    </recommendedName>
</protein>
<dbReference type="Pfam" id="PF03869">
    <property type="entry name" value="Arc"/>
    <property type="match status" value="1"/>
</dbReference>
<evidence type="ECO:0000313" key="3">
    <source>
        <dbReference type="Proteomes" id="UP001500683"/>
    </source>
</evidence>
<dbReference type="InterPro" id="IPR010985">
    <property type="entry name" value="Ribbon_hlx_hlx"/>
</dbReference>